<dbReference type="InterPro" id="IPR002902">
    <property type="entry name" value="GNK2"/>
</dbReference>
<comment type="catalytic activity">
    <reaction evidence="9">
        <text>L-threonyl-[protein] + ATP = O-phospho-L-threonyl-[protein] + ADP + H(+)</text>
        <dbReference type="Rhea" id="RHEA:46608"/>
        <dbReference type="Rhea" id="RHEA-COMP:11060"/>
        <dbReference type="Rhea" id="RHEA-COMP:11605"/>
        <dbReference type="ChEBI" id="CHEBI:15378"/>
        <dbReference type="ChEBI" id="CHEBI:30013"/>
        <dbReference type="ChEBI" id="CHEBI:30616"/>
        <dbReference type="ChEBI" id="CHEBI:61977"/>
        <dbReference type="ChEBI" id="CHEBI:456216"/>
        <dbReference type="EC" id="2.7.11.1"/>
    </reaction>
</comment>
<dbReference type="SUPFAM" id="SSF56112">
    <property type="entry name" value="Protein kinase-like (PK-like)"/>
    <property type="match status" value="1"/>
</dbReference>
<keyword evidence="12" id="KW-1133">Transmembrane helix</keyword>
<dbReference type="GO" id="GO:0005524">
    <property type="term" value="F:ATP binding"/>
    <property type="evidence" value="ECO:0007669"/>
    <property type="project" value="UniProtKB-UniRule"/>
</dbReference>
<evidence type="ECO:0000256" key="8">
    <source>
        <dbReference type="ARBA" id="ARBA00022840"/>
    </source>
</evidence>
<keyword evidence="2" id="KW-0723">Serine/threonine-protein kinase</keyword>
<feature type="chain" id="PRO_5042195160" description="non-specific serine/threonine protein kinase" evidence="13">
    <location>
        <begin position="30"/>
        <end position="652"/>
    </location>
</feature>
<comment type="catalytic activity">
    <reaction evidence="10">
        <text>L-seryl-[protein] + ATP = O-phospho-L-seryl-[protein] + ADP + H(+)</text>
        <dbReference type="Rhea" id="RHEA:17989"/>
        <dbReference type="Rhea" id="RHEA-COMP:9863"/>
        <dbReference type="Rhea" id="RHEA-COMP:11604"/>
        <dbReference type="ChEBI" id="CHEBI:15378"/>
        <dbReference type="ChEBI" id="CHEBI:29999"/>
        <dbReference type="ChEBI" id="CHEBI:30616"/>
        <dbReference type="ChEBI" id="CHEBI:83421"/>
        <dbReference type="ChEBI" id="CHEBI:456216"/>
        <dbReference type="EC" id="2.7.11.1"/>
    </reaction>
</comment>
<evidence type="ECO:0000256" key="6">
    <source>
        <dbReference type="ARBA" id="ARBA00022741"/>
    </source>
</evidence>
<evidence type="ECO:0000259" key="15">
    <source>
        <dbReference type="PROSITE" id="PS51473"/>
    </source>
</evidence>
<dbReference type="Gene3D" id="3.30.200.20">
    <property type="entry name" value="Phosphorylase Kinase, domain 1"/>
    <property type="match status" value="1"/>
</dbReference>
<dbReference type="InterPro" id="IPR017441">
    <property type="entry name" value="Protein_kinase_ATP_BS"/>
</dbReference>
<sequence length="652" mass="71932">MAAANACFMPRRLLLIFCVTGLLFRRGQGTSSTPEEQHLFCGDSKYEMGSPYAANVGWLLPNLTGDIIRDGTIYQWKNASKWGSNPDAVGSIAMCYADHSREDCAQCLRYVADRFHNGVDCPNAQVASAFYDACVLWYFRMFPRLRFGYGPKYTSMAGRDLAGSDVAASFRRAWDQLLQDLSSQAILSKVYAAANRTKYGYGGGAETIYGLVQCDMTRTKNECTTCLNNLTLSVSADPTMAYMTIGKLKGYWCYIRYGTAQFDDHISEYMTASSPNASATAPARATATATATAPAMAPTTPSHSHQGPSRRVMVVAIIASCSIVFVAGIILLLGCLFRARMFRMLATQPRRKIIRLGSFSPKQFSVNKLRTATENFTHRLGSGAFGTVYKGTMGGTEVAVKKLSNKDGVGEMAFDREACILMAFKHKNLVKLLGYCNKGEHRLLCFEYLSGGSLDKLIYDREQGSALDWSGRYKIVQGVCSGLHYLHHELDNEQNIVHMDLRASNVLVSRGEGGDITNVKIADFGLSRFFTAETQLYTQQVIGLRAYMAPEYLSKGKISPMADIYSFGVLMLEIITGRCAMGDDDSSGDLFITWVHEEWSKGDVRTLMFKDAADLPGDCIAQARNCIKIALDCIQQDPNDRPDAGKIKQRLS</sequence>
<dbReference type="Gene3D" id="1.10.510.10">
    <property type="entry name" value="Transferase(Phosphotransferase) domain 1"/>
    <property type="match status" value="1"/>
</dbReference>
<evidence type="ECO:0000256" key="2">
    <source>
        <dbReference type="ARBA" id="ARBA00022527"/>
    </source>
</evidence>
<dbReference type="AlphaFoldDB" id="A0AAD8QKD4"/>
<keyword evidence="6 11" id="KW-0547">Nucleotide-binding</keyword>
<evidence type="ECO:0000256" key="11">
    <source>
        <dbReference type="PROSITE-ProRule" id="PRU10141"/>
    </source>
</evidence>
<feature type="transmembrane region" description="Helical" evidence="12">
    <location>
        <begin position="312"/>
        <end position="337"/>
    </location>
</feature>
<dbReference type="PANTHER" id="PTHR27006">
    <property type="entry name" value="PROMASTIGOTE SURFACE ANTIGEN PROTEIN PSA"/>
    <property type="match status" value="1"/>
</dbReference>
<evidence type="ECO:0000256" key="5">
    <source>
        <dbReference type="ARBA" id="ARBA00022737"/>
    </source>
</evidence>
<dbReference type="PROSITE" id="PS00109">
    <property type="entry name" value="PROTEIN_KINASE_TYR"/>
    <property type="match status" value="1"/>
</dbReference>
<evidence type="ECO:0000256" key="9">
    <source>
        <dbReference type="ARBA" id="ARBA00047899"/>
    </source>
</evidence>
<gene>
    <name evidence="16" type="ORF">QYE76_037701</name>
</gene>
<dbReference type="InterPro" id="IPR038408">
    <property type="entry name" value="GNK2_sf"/>
</dbReference>
<evidence type="ECO:0000259" key="14">
    <source>
        <dbReference type="PROSITE" id="PS50011"/>
    </source>
</evidence>
<keyword evidence="7" id="KW-0418">Kinase</keyword>
<evidence type="ECO:0000256" key="7">
    <source>
        <dbReference type="ARBA" id="ARBA00022777"/>
    </source>
</evidence>
<evidence type="ECO:0000256" key="12">
    <source>
        <dbReference type="SAM" id="Phobius"/>
    </source>
</evidence>
<dbReference type="Gene3D" id="3.30.430.20">
    <property type="entry name" value="Gnk2 domain, C-X8-C-X2-C motif"/>
    <property type="match status" value="2"/>
</dbReference>
<name>A0AAD8QKD4_LOLMU</name>
<evidence type="ECO:0000256" key="4">
    <source>
        <dbReference type="ARBA" id="ARBA00022729"/>
    </source>
</evidence>
<keyword evidence="5" id="KW-0677">Repeat</keyword>
<dbReference type="Pfam" id="PF01657">
    <property type="entry name" value="Stress-antifung"/>
    <property type="match status" value="2"/>
</dbReference>
<evidence type="ECO:0000256" key="13">
    <source>
        <dbReference type="SAM" id="SignalP"/>
    </source>
</evidence>
<dbReference type="GO" id="GO:0004674">
    <property type="term" value="F:protein serine/threonine kinase activity"/>
    <property type="evidence" value="ECO:0007669"/>
    <property type="project" value="UniProtKB-KW"/>
</dbReference>
<feature type="domain" description="Protein kinase" evidence="14">
    <location>
        <begin position="374"/>
        <end position="652"/>
    </location>
</feature>
<evidence type="ECO:0000256" key="3">
    <source>
        <dbReference type="ARBA" id="ARBA00022679"/>
    </source>
</evidence>
<dbReference type="PANTHER" id="PTHR27006:SF555">
    <property type="entry name" value="PROTEIN KINASE DOMAIN-CONTAINING PROTEIN"/>
    <property type="match status" value="1"/>
</dbReference>
<organism evidence="16 17">
    <name type="scientific">Lolium multiflorum</name>
    <name type="common">Italian ryegrass</name>
    <name type="synonym">Lolium perenne subsp. multiflorum</name>
    <dbReference type="NCBI Taxonomy" id="4521"/>
    <lineage>
        <taxon>Eukaryota</taxon>
        <taxon>Viridiplantae</taxon>
        <taxon>Streptophyta</taxon>
        <taxon>Embryophyta</taxon>
        <taxon>Tracheophyta</taxon>
        <taxon>Spermatophyta</taxon>
        <taxon>Magnoliopsida</taxon>
        <taxon>Liliopsida</taxon>
        <taxon>Poales</taxon>
        <taxon>Poaceae</taxon>
        <taxon>BOP clade</taxon>
        <taxon>Pooideae</taxon>
        <taxon>Poodae</taxon>
        <taxon>Poeae</taxon>
        <taxon>Poeae Chloroplast Group 2 (Poeae type)</taxon>
        <taxon>Loliodinae</taxon>
        <taxon>Loliinae</taxon>
        <taxon>Lolium</taxon>
    </lineage>
</organism>
<dbReference type="Pfam" id="PF07714">
    <property type="entry name" value="PK_Tyr_Ser-Thr"/>
    <property type="match status" value="1"/>
</dbReference>
<dbReference type="PROSITE" id="PS51473">
    <property type="entry name" value="GNK2"/>
    <property type="match status" value="2"/>
</dbReference>
<evidence type="ECO:0000313" key="16">
    <source>
        <dbReference type="EMBL" id="KAK1603564.1"/>
    </source>
</evidence>
<keyword evidence="4 13" id="KW-0732">Signal</keyword>
<dbReference type="Proteomes" id="UP001231189">
    <property type="component" value="Unassembled WGS sequence"/>
</dbReference>
<dbReference type="EMBL" id="JAUUTY010000017">
    <property type="protein sequence ID" value="KAK1603564.1"/>
    <property type="molecule type" value="Genomic_DNA"/>
</dbReference>
<dbReference type="CDD" id="cd23509">
    <property type="entry name" value="Gnk2-like"/>
    <property type="match status" value="2"/>
</dbReference>
<dbReference type="InterPro" id="IPR011009">
    <property type="entry name" value="Kinase-like_dom_sf"/>
</dbReference>
<comment type="caution">
    <text evidence="16">The sequence shown here is derived from an EMBL/GenBank/DDBJ whole genome shotgun (WGS) entry which is preliminary data.</text>
</comment>
<evidence type="ECO:0000256" key="10">
    <source>
        <dbReference type="ARBA" id="ARBA00048679"/>
    </source>
</evidence>
<feature type="signal peptide" evidence="13">
    <location>
        <begin position="1"/>
        <end position="29"/>
    </location>
</feature>
<evidence type="ECO:0000256" key="1">
    <source>
        <dbReference type="ARBA" id="ARBA00012513"/>
    </source>
</evidence>
<keyword evidence="8 11" id="KW-0067">ATP-binding</keyword>
<dbReference type="PROSITE" id="PS50011">
    <property type="entry name" value="PROTEIN_KINASE_DOM"/>
    <property type="match status" value="1"/>
</dbReference>
<protein>
    <recommendedName>
        <fullName evidence="1">non-specific serine/threonine protein kinase</fullName>
        <ecNumber evidence="1">2.7.11.1</ecNumber>
    </recommendedName>
</protein>
<keyword evidence="12" id="KW-0812">Transmembrane</keyword>
<feature type="binding site" evidence="11">
    <location>
        <position position="402"/>
    </location>
    <ligand>
        <name>ATP</name>
        <dbReference type="ChEBI" id="CHEBI:30616"/>
    </ligand>
</feature>
<accession>A0AAD8QKD4</accession>
<keyword evidence="17" id="KW-1185">Reference proteome</keyword>
<dbReference type="PROSITE" id="PS00107">
    <property type="entry name" value="PROTEIN_KINASE_ATP"/>
    <property type="match status" value="1"/>
</dbReference>
<evidence type="ECO:0000313" key="17">
    <source>
        <dbReference type="Proteomes" id="UP001231189"/>
    </source>
</evidence>
<dbReference type="FunFam" id="1.10.510.10:FF:001023">
    <property type="entry name" value="Os07g0541700 protein"/>
    <property type="match status" value="1"/>
</dbReference>
<feature type="domain" description="Gnk2-homologous" evidence="15">
    <location>
        <begin position="34"/>
        <end position="143"/>
    </location>
</feature>
<dbReference type="InterPro" id="IPR008266">
    <property type="entry name" value="Tyr_kinase_AS"/>
</dbReference>
<dbReference type="InterPro" id="IPR000719">
    <property type="entry name" value="Prot_kinase_dom"/>
</dbReference>
<proteinExistence type="predicted"/>
<reference evidence="16" key="1">
    <citation type="submission" date="2023-07" db="EMBL/GenBank/DDBJ databases">
        <title>A chromosome-level genome assembly of Lolium multiflorum.</title>
        <authorList>
            <person name="Chen Y."/>
            <person name="Copetti D."/>
            <person name="Kolliker R."/>
            <person name="Studer B."/>
        </authorList>
    </citation>
    <scope>NUCLEOTIDE SEQUENCE</scope>
    <source>
        <strain evidence="16">02402/16</strain>
        <tissue evidence="16">Leaf</tissue>
    </source>
</reference>
<dbReference type="InterPro" id="IPR001245">
    <property type="entry name" value="Ser-Thr/Tyr_kinase_cat_dom"/>
</dbReference>
<feature type="domain" description="Gnk2-homologous" evidence="15">
    <location>
        <begin position="149"/>
        <end position="262"/>
    </location>
</feature>
<dbReference type="EC" id="2.7.11.1" evidence="1"/>
<keyword evidence="12" id="KW-0472">Membrane</keyword>
<keyword evidence="3" id="KW-0808">Transferase</keyword>